<evidence type="ECO:0000256" key="1">
    <source>
        <dbReference type="SAM" id="Phobius"/>
    </source>
</evidence>
<dbReference type="RefSeq" id="WP_090618998.1">
    <property type="nucleotide sequence ID" value="NZ_FOFD01000004.1"/>
</dbReference>
<feature type="transmembrane region" description="Helical" evidence="1">
    <location>
        <begin position="52"/>
        <end position="75"/>
    </location>
</feature>
<accession>A0A1H9M7C1</accession>
<name>A0A1H9M7C1_9EURY</name>
<dbReference type="AlphaFoldDB" id="A0A1H9M7C1"/>
<dbReference type="Proteomes" id="UP000199114">
    <property type="component" value="Unassembled WGS sequence"/>
</dbReference>
<dbReference type="EMBL" id="FOFD01000004">
    <property type="protein sequence ID" value="SER19367.1"/>
    <property type="molecule type" value="Genomic_DNA"/>
</dbReference>
<reference evidence="3" key="1">
    <citation type="submission" date="2016-10" db="EMBL/GenBank/DDBJ databases">
        <authorList>
            <person name="Varghese N."/>
            <person name="Submissions S."/>
        </authorList>
    </citation>
    <scope>NUCLEOTIDE SEQUENCE [LARGE SCALE GENOMIC DNA]</scope>
    <source>
        <strain evidence="3">DSM 25055</strain>
    </source>
</reference>
<evidence type="ECO:0000313" key="2">
    <source>
        <dbReference type="EMBL" id="SER19367.1"/>
    </source>
</evidence>
<gene>
    <name evidence="2" type="ORF">SAMN04489841_3226</name>
</gene>
<dbReference type="STRING" id="1186196.SAMN04489841_3226"/>
<protein>
    <submittedName>
        <fullName evidence="2">Uncharacterized protein</fullName>
    </submittedName>
</protein>
<keyword evidence="3" id="KW-1185">Reference proteome</keyword>
<organism evidence="2 3">
    <name type="scientific">Natrinema salaciae</name>
    <dbReference type="NCBI Taxonomy" id="1186196"/>
    <lineage>
        <taxon>Archaea</taxon>
        <taxon>Methanobacteriati</taxon>
        <taxon>Methanobacteriota</taxon>
        <taxon>Stenosarchaea group</taxon>
        <taxon>Halobacteria</taxon>
        <taxon>Halobacteriales</taxon>
        <taxon>Natrialbaceae</taxon>
        <taxon>Natrinema</taxon>
    </lineage>
</organism>
<sequence>MITPKPPRSPPLVTDSSVLETACIAAGSTLAVLLAAVAAFATASVVGDDSPLALPISLVVGPVTFVALVGGAKAIRRRLARGLARRRSAATRFRPRIARKP</sequence>
<keyword evidence="1" id="KW-0812">Transmembrane</keyword>
<keyword evidence="1" id="KW-0472">Membrane</keyword>
<evidence type="ECO:0000313" key="3">
    <source>
        <dbReference type="Proteomes" id="UP000199114"/>
    </source>
</evidence>
<keyword evidence="1" id="KW-1133">Transmembrane helix</keyword>
<proteinExistence type="predicted"/>
<feature type="transmembrane region" description="Helical" evidence="1">
    <location>
        <begin position="21"/>
        <end position="46"/>
    </location>
</feature>